<reference evidence="1" key="2">
    <citation type="journal article" date="2015" name="Fish Shellfish Immunol.">
        <title>Early steps in the European eel (Anguilla anguilla)-Vibrio vulnificus interaction in the gills: Role of the RtxA13 toxin.</title>
        <authorList>
            <person name="Callol A."/>
            <person name="Pajuelo D."/>
            <person name="Ebbesson L."/>
            <person name="Teles M."/>
            <person name="MacKenzie S."/>
            <person name="Amaro C."/>
        </authorList>
    </citation>
    <scope>NUCLEOTIDE SEQUENCE</scope>
</reference>
<protein>
    <submittedName>
        <fullName evidence="1">Uncharacterized protein</fullName>
    </submittedName>
</protein>
<evidence type="ECO:0000313" key="1">
    <source>
        <dbReference type="EMBL" id="JAH55472.1"/>
    </source>
</evidence>
<name>A0A0E9TPT4_ANGAN</name>
<organism evidence="1">
    <name type="scientific">Anguilla anguilla</name>
    <name type="common">European freshwater eel</name>
    <name type="synonym">Muraena anguilla</name>
    <dbReference type="NCBI Taxonomy" id="7936"/>
    <lineage>
        <taxon>Eukaryota</taxon>
        <taxon>Metazoa</taxon>
        <taxon>Chordata</taxon>
        <taxon>Craniata</taxon>
        <taxon>Vertebrata</taxon>
        <taxon>Euteleostomi</taxon>
        <taxon>Actinopterygii</taxon>
        <taxon>Neopterygii</taxon>
        <taxon>Teleostei</taxon>
        <taxon>Anguilliformes</taxon>
        <taxon>Anguillidae</taxon>
        <taxon>Anguilla</taxon>
    </lineage>
</organism>
<accession>A0A0E9TPT4</accession>
<sequence>MFVSVIFRRCGTRVLFTGLRSITHFWTASFPLLFQLSAGSTSRSEHFSFLAIYRNVSYWPNILYVTKDV</sequence>
<dbReference type="AlphaFoldDB" id="A0A0E9TPT4"/>
<proteinExistence type="predicted"/>
<dbReference type="EMBL" id="GBXM01053105">
    <property type="protein sequence ID" value="JAH55472.1"/>
    <property type="molecule type" value="Transcribed_RNA"/>
</dbReference>
<reference evidence="1" key="1">
    <citation type="submission" date="2014-11" db="EMBL/GenBank/DDBJ databases">
        <authorList>
            <person name="Amaro Gonzalez C."/>
        </authorList>
    </citation>
    <scope>NUCLEOTIDE SEQUENCE</scope>
</reference>